<dbReference type="EMBL" id="JALBUF010000001">
    <property type="protein sequence ID" value="MCI0181835.1"/>
    <property type="molecule type" value="Genomic_DNA"/>
</dbReference>
<feature type="region of interest" description="Disordered" evidence="1">
    <location>
        <begin position="151"/>
        <end position="178"/>
    </location>
</feature>
<evidence type="ECO:0000313" key="3">
    <source>
        <dbReference type="Proteomes" id="UP001139263"/>
    </source>
</evidence>
<comment type="caution">
    <text evidence="2">The sequence shown here is derived from an EMBL/GenBank/DDBJ whole genome shotgun (WGS) entry which is preliminary data.</text>
</comment>
<gene>
    <name evidence="2" type="ORF">MM817_00082</name>
</gene>
<dbReference type="AlphaFoldDB" id="A0A9X1V6T4"/>
<name>A0A9X1V6T4_9BACL</name>
<sequence length="178" mass="19171">MNEWIRSFTKGTKVDLYSRFLAVKSIHYGIDLLTAALILTGQLQPVGMFVVPEGFMLSFSGPIIGATEITTTTTGAAFVMDGLEVITAVLLIAQVFGTTGIYVTSHRFSIVVAGPPFGSKPSVANLPGVPASILNQYETMTMKHFGLIKTGGKIKKSGRPPIPKSKRTRKRKRGRGVT</sequence>
<reference evidence="2" key="1">
    <citation type="submission" date="2022-03" db="EMBL/GenBank/DDBJ databases">
        <title>Draft Genome Sequence of Firmicute Strain S0AB, a Heterotrophic Iron/Sulfur-Oxidizing Extreme Acidophile.</title>
        <authorList>
            <person name="Vergara E."/>
            <person name="Pakostova E."/>
            <person name="Johnson D.B."/>
            <person name="Holmes D.S."/>
        </authorList>
    </citation>
    <scope>NUCLEOTIDE SEQUENCE</scope>
    <source>
        <strain evidence="2">S0AB</strain>
    </source>
</reference>
<evidence type="ECO:0000313" key="2">
    <source>
        <dbReference type="EMBL" id="MCI0181835.1"/>
    </source>
</evidence>
<protein>
    <submittedName>
        <fullName evidence="2">Uncharacterized protein</fullName>
    </submittedName>
</protein>
<accession>A0A9X1V6T4</accession>
<proteinExistence type="predicted"/>
<dbReference type="RefSeq" id="WP_241711466.1">
    <property type="nucleotide sequence ID" value="NZ_JALBUF010000001.1"/>
</dbReference>
<dbReference type="Proteomes" id="UP001139263">
    <property type="component" value="Unassembled WGS sequence"/>
</dbReference>
<organism evidence="2 3">
    <name type="scientific">Sulfoacidibacillus ferrooxidans</name>
    <dbReference type="NCBI Taxonomy" id="2005001"/>
    <lineage>
        <taxon>Bacteria</taxon>
        <taxon>Bacillati</taxon>
        <taxon>Bacillota</taxon>
        <taxon>Bacilli</taxon>
        <taxon>Bacillales</taxon>
        <taxon>Alicyclobacillaceae</taxon>
        <taxon>Sulfoacidibacillus</taxon>
    </lineage>
</organism>
<evidence type="ECO:0000256" key="1">
    <source>
        <dbReference type="SAM" id="MobiDB-lite"/>
    </source>
</evidence>
<keyword evidence="3" id="KW-1185">Reference proteome</keyword>
<feature type="compositionally biased region" description="Basic residues" evidence="1">
    <location>
        <begin position="152"/>
        <end position="178"/>
    </location>
</feature>